<reference evidence="1 2" key="1">
    <citation type="journal article" date="2019" name="Commun. Biol.">
        <title>The bagworm genome reveals a unique fibroin gene that provides high tensile strength.</title>
        <authorList>
            <person name="Kono N."/>
            <person name="Nakamura H."/>
            <person name="Ohtoshi R."/>
            <person name="Tomita M."/>
            <person name="Numata K."/>
            <person name="Arakawa K."/>
        </authorList>
    </citation>
    <scope>NUCLEOTIDE SEQUENCE [LARGE SCALE GENOMIC DNA]</scope>
</reference>
<evidence type="ECO:0000313" key="1">
    <source>
        <dbReference type="EMBL" id="GBP09958.1"/>
    </source>
</evidence>
<organism evidence="1 2">
    <name type="scientific">Eumeta variegata</name>
    <name type="common">Bagworm moth</name>
    <name type="synonym">Eumeta japonica</name>
    <dbReference type="NCBI Taxonomy" id="151549"/>
    <lineage>
        <taxon>Eukaryota</taxon>
        <taxon>Metazoa</taxon>
        <taxon>Ecdysozoa</taxon>
        <taxon>Arthropoda</taxon>
        <taxon>Hexapoda</taxon>
        <taxon>Insecta</taxon>
        <taxon>Pterygota</taxon>
        <taxon>Neoptera</taxon>
        <taxon>Endopterygota</taxon>
        <taxon>Lepidoptera</taxon>
        <taxon>Glossata</taxon>
        <taxon>Ditrysia</taxon>
        <taxon>Tineoidea</taxon>
        <taxon>Psychidae</taxon>
        <taxon>Oiketicinae</taxon>
        <taxon>Eumeta</taxon>
    </lineage>
</organism>
<sequence>MDSACIYRGHNWRVKCIRILGTSRATNCDRLRAAARASHRRAALQARPPKPTSTNFAPFYVYAAGGCPPKASQLVGAQTLSRCDCGKNYYVLYSVRCPSEQFTRK</sequence>
<dbReference type="EMBL" id="BGZK01000038">
    <property type="protein sequence ID" value="GBP09958.1"/>
    <property type="molecule type" value="Genomic_DNA"/>
</dbReference>
<comment type="caution">
    <text evidence="1">The sequence shown here is derived from an EMBL/GenBank/DDBJ whole genome shotgun (WGS) entry which is preliminary data.</text>
</comment>
<protein>
    <submittedName>
        <fullName evidence="1">Uncharacterized protein</fullName>
    </submittedName>
</protein>
<gene>
    <name evidence="1" type="ORF">EVAR_92489_1</name>
</gene>
<dbReference type="AlphaFoldDB" id="A0A4C1T8X8"/>
<evidence type="ECO:0000313" key="2">
    <source>
        <dbReference type="Proteomes" id="UP000299102"/>
    </source>
</evidence>
<accession>A0A4C1T8X8</accession>
<proteinExistence type="predicted"/>
<dbReference type="Proteomes" id="UP000299102">
    <property type="component" value="Unassembled WGS sequence"/>
</dbReference>
<name>A0A4C1T8X8_EUMVA</name>
<keyword evidence="2" id="KW-1185">Reference proteome</keyword>